<dbReference type="GO" id="GO:0016020">
    <property type="term" value="C:membrane"/>
    <property type="evidence" value="ECO:0007669"/>
    <property type="project" value="TreeGrafter"/>
</dbReference>
<keyword evidence="1" id="KW-1133">Transmembrane helix</keyword>
<accession>A0A3R7PV47</accession>
<sequence length="268" mass="31022">MSTFLQSVVQWFWSCSTLSRLAVVDFGIQWGGFVVAALLKTEKFYDLTGSITYILIAYLNYKWSNSGHPRQLIQTSCVAIWALRLGAFLFTRIVKAGRDRRFDKTRANPSRFFYAWTIQGVWVIVTILPSLLAVLSPRQRPLSTRDYAGWGIWLAGFLIEVVADYQKTVWRNNPANKDKFINTGLWSLSRHPNYFGEIMLWFGLYVSASSTFSGWEYLTILCPLMDYLLITRVSGIPMLESYAMKKWGTSPQYRAYYKNTPELIPFFR</sequence>
<reference evidence="2 3" key="1">
    <citation type="submission" date="2018-04" db="EMBL/GenBank/DDBJ databases">
        <authorList>
            <person name="Zhang X."/>
            <person name="Yuan J."/>
            <person name="Li F."/>
            <person name="Xiang J."/>
        </authorList>
    </citation>
    <scope>NUCLEOTIDE SEQUENCE [LARGE SCALE GENOMIC DNA]</scope>
    <source>
        <tissue evidence="2">Muscle</tissue>
    </source>
</reference>
<protein>
    <submittedName>
        <fullName evidence="2">Uncharacterized protein</fullName>
    </submittedName>
</protein>
<evidence type="ECO:0000313" key="2">
    <source>
        <dbReference type="EMBL" id="ROT83501.1"/>
    </source>
</evidence>
<organism evidence="2 3">
    <name type="scientific">Penaeus vannamei</name>
    <name type="common">Whiteleg shrimp</name>
    <name type="synonym">Litopenaeus vannamei</name>
    <dbReference type="NCBI Taxonomy" id="6689"/>
    <lineage>
        <taxon>Eukaryota</taxon>
        <taxon>Metazoa</taxon>
        <taxon>Ecdysozoa</taxon>
        <taxon>Arthropoda</taxon>
        <taxon>Crustacea</taxon>
        <taxon>Multicrustacea</taxon>
        <taxon>Malacostraca</taxon>
        <taxon>Eumalacostraca</taxon>
        <taxon>Eucarida</taxon>
        <taxon>Decapoda</taxon>
        <taxon>Dendrobranchiata</taxon>
        <taxon>Penaeoidea</taxon>
        <taxon>Penaeidae</taxon>
        <taxon>Penaeus</taxon>
    </lineage>
</organism>
<dbReference type="Proteomes" id="UP000283509">
    <property type="component" value="Unassembled WGS sequence"/>
</dbReference>
<dbReference type="AlphaFoldDB" id="A0A3R7PV47"/>
<dbReference type="PANTHER" id="PTHR32251">
    <property type="entry name" value="3-OXO-5-ALPHA-STEROID 4-DEHYDROGENASE"/>
    <property type="match status" value="1"/>
</dbReference>
<comment type="caution">
    <text evidence="2">The sequence shown here is derived from an EMBL/GenBank/DDBJ whole genome shotgun (WGS) entry which is preliminary data.</text>
</comment>
<dbReference type="PANTHER" id="PTHR32251:SF17">
    <property type="entry name" value="STEROID 5-ALPHA REDUCTASE C-TERMINAL DOMAIN-CONTAINING PROTEIN"/>
    <property type="match status" value="1"/>
</dbReference>
<feature type="transmembrane region" description="Helical" evidence="1">
    <location>
        <begin position="20"/>
        <end position="39"/>
    </location>
</feature>
<dbReference type="EMBL" id="QCYY01000676">
    <property type="protein sequence ID" value="ROT83501.1"/>
    <property type="molecule type" value="Genomic_DNA"/>
</dbReference>
<feature type="transmembrane region" description="Helical" evidence="1">
    <location>
        <begin position="112"/>
        <end position="135"/>
    </location>
</feature>
<dbReference type="OrthoDB" id="67965at2759"/>
<evidence type="ECO:0000256" key="1">
    <source>
        <dbReference type="SAM" id="Phobius"/>
    </source>
</evidence>
<feature type="transmembrane region" description="Helical" evidence="1">
    <location>
        <begin position="73"/>
        <end position="91"/>
    </location>
</feature>
<name>A0A3R7PV47_PENVA</name>
<dbReference type="Pfam" id="PF06966">
    <property type="entry name" value="DUF1295"/>
    <property type="match status" value="1"/>
</dbReference>
<keyword evidence="1" id="KW-0472">Membrane</keyword>
<dbReference type="PROSITE" id="PS50244">
    <property type="entry name" value="S5A_REDUCTASE"/>
    <property type="match status" value="1"/>
</dbReference>
<gene>
    <name evidence="2" type="ORF">C7M84_023318</name>
</gene>
<dbReference type="InterPro" id="IPR010721">
    <property type="entry name" value="UstE-like"/>
</dbReference>
<keyword evidence="1" id="KW-0812">Transmembrane</keyword>
<keyword evidence="3" id="KW-1185">Reference proteome</keyword>
<dbReference type="Gene3D" id="1.20.120.1630">
    <property type="match status" value="1"/>
</dbReference>
<reference evidence="2 3" key="2">
    <citation type="submission" date="2019-01" db="EMBL/GenBank/DDBJ databases">
        <title>The decoding of complex shrimp genome reveals the adaptation for benthos swimmer, frequently molting mechanism and breeding impact on genome.</title>
        <authorList>
            <person name="Sun Y."/>
            <person name="Gao Y."/>
            <person name="Yu Y."/>
        </authorList>
    </citation>
    <scope>NUCLEOTIDE SEQUENCE [LARGE SCALE GENOMIC DNA]</scope>
    <source>
        <tissue evidence="2">Muscle</tissue>
    </source>
</reference>
<proteinExistence type="predicted"/>
<evidence type="ECO:0000313" key="3">
    <source>
        <dbReference type="Proteomes" id="UP000283509"/>
    </source>
</evidence>